<proteinExistence type="inferred from homology"/>
<dbReference type="GO" id="GO:0008381">
    <property type="term" value="F:mechanosensitive monoatomic ion channel activity"/>
    <property type="evidence" value="ECO:0007669"/>
    <property type="project" value="TreeGrafter"/>
</dbReference>
<feature type="transmembrane region" description="Helical" evidence="7">
    <location>
        <begin position="420"/>
        <end position="441"/>
    </location>
</feature>
<comment type="caution">
    <text evidence="9">The sequence shown here is derived from an EMBL/GenBank/DDBJ whole genome shotgun (WGS) entry which is preliminary data.</text>
</comment>
<evidence type="ECO:0000256" key="7">
    <source>
        <dbReference type="SAM" id="Phobius"/>
    </source>
</evidence>
<dbReference type="EMBL" id="JAWDGP010000969">
    <property type="protein sequence ID" value="KAK3795912.1"/>
    <property type="molecule type" value="Genomic_DNA"/>
</dbReference>
<feature type="transmembrane region" description="Helical" evidence="7">
    <location>
        <begin position="687"/>
        <end position="704"/>
    </location>
</feature>
<gene>
    <name evidence="9" type="ORF">RRG08_040707</name>
</gene>
<dbReference type="InterPro" id="IPR012496">
    <property type="entry name" value="TMC_dom"/>
</dbReference>
<evidence type="ECO:0000259" key="8">
    <source>
        <dbReference type="Pfam" id="PF07810"/>
    </source>
</evidence>
<dbReference type="AlphaFoldDB" id="A0AAE1AZZ1"/>
<keyword evidence="5 7" id="KW-0472">Membrane</keyword>
<feature type="transmembrane region" description="Helical" evidence="7">
    <location>
        <begin position="461"/>
        <end position="479"/>
    </location>
</feature>
<comment type="subcellular location">
    <subcellularLocation>
        <location evidence="1">Membrane</location>
        <topology evidence="1">Multi-pass membrane protein</topology>
    </subcellularLocation>
</comment>
<comment type="similarity">
    <text evidence="2">Belongs to the TMC family.</text>
</comment>
<feature type="compositionally biased region" description="Polar residues" evidence="6">
    <location>
        <begin position="49"/>
        <end position="61"/>
    </location>
</feature>
<evidence type="ECO:0000313" key="9">
    <source>
        <dbReference type="EMBL" id="KAK3795912.1"/>
    </source>
</evidence>
<reference evidence="9" key="1">
    <citation type="journal article" date="2023" name="G3 (Bethesda)">
        <title>A reference genome for the long-term kleptoplast-retaining sea slug Elysia crispata morphotype clarki.</title>
        <authorList>
            <person name="Eastman K.E."/>
            <person name="Pendleton A.L."/>
            <person name="Shaikh M.A."/>
            <person name="Suttiyut T."/>
            <person name="Ogas R."/>
            <person name="Tomko P."/>
            <person name="Gavelis G."/>
            <person name="Widhalm J.R."/>
            <person name="Wisecaver J.H."/>
        </authorList>
    </citation>
    <scope>NUCLEOTIDE SEQUENCE</scope>
    <source>
        <strain evidence="9">ECLA1</strain>
    </source>
</reference>
<keyword evidence="10" id="KW-1185">Reference proteome</keyword>
<dbReference type="Proteomes" id="UP001283361">
    <property type="component" value="Unassembled WGS sequence"/>
</dbReference>
<feature type="region of interest" description="Disordered" evidence="6">
    <location>
        <begin position="737"/>
        <end position="774"/>
    </location>
</feature>
<evidence type="ECO:0000256" key="4">
    <source>
        <dbReference type="ARBA" id="ARBA00022989"/>
    </source>
</evidence>
<accession>A0AAE1AZZ1</accession>
<dbReference type="PANTHER" id="PTHR23302:SF24">
    <property type="entry name" value="TMC DOMAIN-CONTAINING PROTEIN"/>
    <property type="match status" value="1"/>
</dbReference>
<feature type="transmembrane region" description="Helical" evidence="7">
    <location>
        <begin position="375"/>
        <end position="400"/>
    </location>
</feature>
<keyword evidence="4 7" id="KW-1133">Transmembrane helix</keyword>
<protein>
    <recommendedName>
        <fullName evidence="8">TMC domain-containing protein</fullName>
    </recommendedName>
</protein>
<dbReference type="PANTHER" id="PTHR23302">
    <property type="entry name" value="TRANSMEMBRANE CHANNEL-RELATED"/>
    <property type="match status" value="1"/>
</dbReference>
<feature type="region of interest" description="Disordered" evidence="6">
    <location>
        <begin position="1"/>
        <end position="73"/>
    </location>
</feature>
<evidence type="ECO:0000256" key="5">
    <source>
        <dbReference type="ARBA" id="ARBA00023136"/>
    </source>
</evidence>
<evidence type="ECO:0000256" key="2">
    <source>
        <dbReference type="ARBA" id="ARBA00006510"/>
    </source>
</evidence>
<feature type="domain" description="TMC" evidence="8">
    <location>
        <begin position="510"/>
        <end position="617"/>
    </location>
</feature>
<evidence type="ECO:0000256" key="6">
    <source>
        <dbReference type="SAM" id="MobiDB-lite"/>
    </source>
</evidence>
<feature type="transmembrane region" description="Helical" evidence="7">
    <location>
        <begin position="619"/>
        <end position="640"/>
    </location>
</feature>
<sequence>MAEGGEKTSLLGGSRSGKFYGSSRSGQSSRGKPETAPEYENFGFRKNNDTFPQIAHNSSGDSDMAKSLPSNFGSNRPVSKEELLFNLKFAHLNSGTDWLSKIVAASGSDPDDPHICHHIKATLKDFPLTMSEKKQLSQRLKNFIETNKRPGGNEMSAYVSQGPSDLAVQGSGAKSASCLAQGSGSLLPSEVWTANITKISAYFGSYVASHFRFLRFLVMLNLLLGLVMMAFVSLPHLINGGFEDNDAHGGFFGKLSKSVFFYGAFHKRGFSREAFGITWSYNSPLAYFLTWCSVYFIALIVIVACMFLRYRRIKQMDYSRENPYSSHLLVGWDYCLTNKEGSTTRSRAISTSLKELMTDEKNRAKEKRLSRKKVVTFRVLGNLFNLGVLAASAYLIILVAQATLHFDDFASDELTDFIQQYELTLVVMAMKLIIPPVLSLLMRFEYYSPRTQVKIEIARTALFYVGSLIGFLVSTYNVAKDCRSKSENGTDPSANITMFDVSTEEPPYCCWENKVGEQILQLVFLDLIAHIFIRLGKTLILAISNKYFNFDRFGKPNFDVSRLNLDLLYGQCLVWLGVYFMPLLPLLVAVNQVIIFYLTYCISLTCLEPPPKVFRASRSGTFDLFVLAASLFLCMMPMGVGIMQLEPSASCGLYQPDARVYDSLIDKIGGFPGWLRETVDFMSTPPFILPVTVVLVFLVLYYHAKSVSHKREAENLRDYLNYTNKVENRRMLAFDRGNKGYTGSLPQNLDGGKKEQSVENQGPSHSSTSNVWLD</sequence>
<feature type="compositionally biased region" description="Low complexity" evidence="6">
    <location>
        <begin position="21"/>
        <end position="30"/>
    </location>
</feature>
<evidence type="ECO:0000256" key="3">
    <source>
        <dbReference type="ARBA" id="ARBA00022692"/>
    </source>
</evidence>
<feature type="transmembrane region" description="Helical" evidence="7">
    <location>
        <begin position="285"/>
        <end position="310"/>
    </location>
</feature>
<dbReference type="InterPro" id="IPR038900">
    <property type="entry name" value="TMC"/>
</dbReference>
<feature type="transmembrane region" description="Helical" evidence="7">
    <location>
        <begin position="213"/>
        <end position="234"/>
    </location>
</feature>
<name>A0AAE1AZZ1_9GAST</name>
<keyword evidence="3 7" id="KW-0812">Transmembrane</keyword>
<dbReference type="Pfam" id="PF07810">
    <property type="entry name" value="TMC"/>
    <property type="match status" value="1"/>
</dbReference>
<organism evidence="9 10">
    <name type="scientific">Elysia crispata</name>
    <name type="common">lettuce slug</name>
    <dbReference type="NCBI Taxonomy" id="231223"/>
    <lineage>
        <taxon>Eukaryota</taxon>
        <taxon>Metazoa</taxon>
        <taxon>Spiralia</taxon>
        <taxon>Lophotrochozoa</taxon>
        <taxon>Mollusca</taxon>
        <taxon>Gastropoda</taxon>
        <taxon>Heterobranchia</taxon>
        <taxon>Euthyneura</taxon>
        <taxon>Panpulmonata</taxon>
        <taxon>Sacoglossa</taxon>
        <taxon>Placobranchoidea</taxon>
        <taxon>Plakobranchidae</taxon>
        <taxon>Elysia</taxon>
    </lineage>
</organism>
<feature type="compositionally biased region" description="Polar residues" evidence="6">
    <location>
        <begin position="758"/>
        <end position="774"/>
    </location>
</feature>
<dbReference type="GO" id="GO:0005886">
    <property type="term" value="C:plasma membrane"/>
    <property type="evidence" value="ECO:0007669"/>
    <property type="project" value="InterPro"/>
</dbReference>
<evidence type="ECO:0000313" key="10">
    <source>
        <dbReference type="Proteomes" id="UP001283361"/>
    </source>
</evidence>
<evidence type="ECO:0000256" key="1">
    <source>
        <dbReference type="ARBA" id="ARBA00004141"/>
    </source>
</evidence>